<dbReference type="GO" id="GO:0030246">
    <property type="term" value="F:carbohydrate binding"/>
    <property type="evidence" value="ECO:0007669"/>
    <property type="project" value="InterPro"/>
</dbReference>
<feature type="active site" evidence="12">
    <location>
        <position position="431"/>
    </location>
</feature>
<feature type="compositionally biased region" description="Polar residues" evidence="14">
    <location>
        <begin position="533"/>
        <end position="543"/>
    </location>
</feature>
<dbReference type="FunCoup" id="D8RRD2">
    <property type="interactions" value="172"/>
</dbReference>
<dbReference type="Gene3D" id="1.50.10.10">
    <property type="match status" value="1"/>
</dbReference>
<evidence type="ECO:0000256" key="4">
    <source>
        <dbReference type="ARBA" id="ARBA00022525"/>
    </source>
</evidence>
<dbReference type="Pfam" id="PF09478">
    <property type="entry name" value="CBM49"/>
    <property type="match status" value="1"/>
</dbReference>
<comment type="catalytic activity">
    <reaction evidence="1 13">
        <text>Endohydrolysis of (1-&gt;4)-beta-D-glucosidic linkages in cellulose, lichenin and cereal beta-D-glucans.</text>
        <dbReference type="EC" id="3.2.1.4"/>
    </reaction>
</comment>
<evidence type="ECO:0000256" key="8">
    <source>
        <dbReference type="ARBA" id="ARBA00023180"/>
    </source>
</evidence>
<evidence type="ECO:0000256" key="11">
    <source>
        <dbReference type="ARBA" id="ARBA00023326"/>
    </source>
</evidence>
<dbReference type="Proteomes" id="UP000001514">
    <property type="component" value="Unassembled WGS sequence"/>
</dbReference>
<keyword evidence="9 12" id="KW-0119">Carbohydrate metabolism</keyword>
<dbReference type="KEGG" id="smo:SELMODRAFT_99802"/>
<evidence type="ECO:0000256" key="7">
    <source>
        <dbReference type="ARBA" id="ARBA00023001"/>
    </source>
</evidence>
<feature type="compositionally biased region" description="Polar residues" evidence="14">
    <location>
        <begin position="513"/>
        <end position="522"/>
    </location>
</feature>
<dbReference type="InterPro" id="IPR008928">
    <property type="entry name" value="6-hairpin_glycosidase_sf"/>
</dbReference>
<keyword evidence="11 12" id="KW-0624">Polysaccharide degradation</keyword>
<evidence type="ECO:0000256" key="10">
    <source>
        <dbReference type="ARBA" id="ARBA00023295"/>
    </source>
</evidence>
<dbReference type="InParanoid" id="D8RRD2"/>
<feature type="region of interest" description="Disordered" evidence="14">
    <location>
        <begin position="513"/>
        <end position="548"/>
    </location>
</feature>
<feature type="chain" id="PRO_5005127292" description="Endoglucanase" evidence="13">
    <location>
        <begin position="29"/>
        <end position="646"/>
    </location>
</feature>
<evidence type="ECO:0000256" key="12">
    <source>
        <dbReference type="PROSITE-ProRule" id="PRU10059"/>
    </source>
</evidence>
<keyword evidence="6 12" id="KW-0378">Hydrolase</keyword>
<evidence type="ECO:0000256" key="13">
    <source>
        <dbReference type="RuleBase" id="RU361166"/>
    </source>
</evidence>
<name>D8RRD2_SELML</name>
<dbReference type="OMA" id="YHRRTAN"/>
<feature type="signal peptide" evidence="13">
    <location>
        <begin position="1"/>
        <end position="28"/>
    </location>
</feature>
<dbReference type="EMBL" id="GL377587">
    <property type="protein sequence ID" value="EFJ25378.1"/>
    <property type="molecule type" value="Genomic_DNA"/>
</dbReference>
<dbReference type="SMART" id="SM01063">
    <property type="entry name" value="CBM49"/>
    <property type="match status" value="1"/>
</dbReference>
<dbReference type="Gramene" id="EFJ25378">
    <property type="protein sequence ID" value="EFJ25378"/>
    <property type="gene ID" value="SELMODRAFT_99802"/>
</dbReference>
<dbReference type="GO" id="GO:0008810">
    <property type="term" value="F:cellulase activity"/>
    <property type="evidence" value="ECO:0007669"/>
    <property type="project" value="UniProtKB-EC"/>
</dbReference>
<dbReference type="FunFam" id="1.50.10.10:FF:000020">
    <property type="entry name" value="Endoglucanase"/>
    <property type="match status" value="1"/>
</dbReference>
<evidence type="ECO:0000256" key="14">
    <source>
        <dbReference type="SAM" id="MobiDB-lite"/>
    </source>
</evidence>
<dbReference type="PROSITE" id="PS00592">
    <property type="entry name" value="GH9_2"/>
    <property type="match status" value="1"/>
</dbReference>
<dbReference type="eggNOG" id="ENOG502QRF6">
    <property type="taxonomic scope" value="Eukaryota"/>
</dbReference>
<evidence type="ECO:0000256" key="9">
    <source>
        <dbReference type="ARBA" id="ARBA00023277"/>
    </source>
</evidence>
<evidence type="ECO:0000256" key="6">
    <source>
        <dbReference type="ARBA" id="ARBA00022801"/>
    </source>
</evidence>
<evidence type="ECO:0000313" key="16">
    <source>
        <dbReference type="EMBL" id="EFJ25378.1"/>
    </source>
</evidence>
<keyword evidence="5 13" id="KW-0732">Signal</keyword>
<dbReference type="SUPFAM" id="SSF48208">
    <property type="entry name" value="Six-hairpin glycosidases"/>
    <property type="match status" value="1"/>
</dbReference>
<keyword evidence="7 13" id="KW-0136">Cellulose degradation</keyword>
<dbReference type="HOGENOM" id="CLU_008926_1_4_1"/>
<feature type="domain" description="Carbohydrate binding" evidence="15">
    <location>
        <begin position="550"/>
        <end position="631"/>
    </location>
</feature>
<proteinExistence type="inferred from homology"/>
<dbReference type="InterPro" id="IPR018221">
    <property type="entry name" value="Glyco_hydro_9_His_AS"/>
</dbReference>
<evidence type="ECO:0000256" key="1">
    <source>
        <dbReference type="ARBA" id="ARBA00000966"/>
    </source>
</evidence>
<organism evidence="17">
    <name type="scientific">Selaginella moellendorffii</name>
    <name type="common">Spikemoss</name>
    <dbReference type="NCBI Taxonomy" id="88036"/>
    <lineage>
        <taxon>Eukaryota</taxon>
        <taxon>Viridiplantae</taxon>
        <taxon>Streptophyta</taxon>
        <taxon>Embryophyta</taxon>
        <taxon>Tracheophyta</taxon>
        <taxon>Lycopodiopsida</taxon>
        <taxon>Selaginellales</taxon>
        <taxon>Selaginellaceae</taxon>
        <taxon>Selaginella</taxon>
    </lineage>
</organism>
<dbReference type="InterPro" id="IPR001701">
    <property type="entry name" value="Glyco_hydro_9"/>
</dbReference>
<accession>D8RRD2</accession>
<evidence type="ECO:0000256" key="3">
    <source>
        <dbReference type="ARBA" id="ARBA00007072"/>
    </source>
</evidence>
<gene>
    <name evidence="16" type="ORF">SELMODRAFT_99802</name>
</gene>
<dbReference type="GO" id="GO:0005576">
    <property type="term" value="C:extracellular region"/>
    <property type="evidence" value="ECO:0007669"/>
    <property type="project" value="UniProtKB-SubCell"/>
</dbReference>
<evidence type="ECO:0000313" key="17">
    <source>
        <dbReference type="Proteomes" id="UP000001514"/>
    </source>
</evidence>
<comment type="similarity">
    <text evidence="3 12 13">Belongs to the glycosyl hydrolase 9 (cellulase E) family.</text>
</comment>
<keyword evidence="4" id="KW-0964">Secreted</keyword>
<keyword evidence="17" id="KW-1185">Reference proteome</keyword>
<sequence>MGKKNARSLTCIASLACIFISLSRSASAAAFDYGDALSKSILFYEAQRSGRLPDHQRVTWRSHSGLEDGKASGVDLSGGYYDAGDNVKFGLPMAFTITMLSWSVVEYRDQIAKSGELGNTLDAIKWGTDYFLKSHTEPNVLWGQVGEGQSDHACWQRPEDMTTSRQAYRLDPSRPGSDLAGETAAAMAAASMAFRGSQASYSNLLLTHAKQLFNFADTYRGKYDSSIPVAQKFYSSRSGYADELLWAAIWLYRATGEQKYLDYVAKNAAVLGGTGWSITEFSWDIKYAGVQVLASKVLLDGKAGTYKSVLEQYQSKAEYFLCACLQQNSGAQVQRTPGGLMFIRQWNNMQYVTSASFLLTVYSDYLTSTGNTLRCNGRARRKTKSSLFSFLFQVLSDRFSLSLQVDYILGDNPRATSYLVGFGFNYPRQVHHRAASIVSIKQNPSFVGCKEGYSTWYTRRQRDPNLLVGALVGGPDVSDNFADERNNWEQTEPTTYNNGPLVGLLARLHNGGSTRKNDQNLVSPSPLPSPSSRKQPGTHSSSLEFPGDGISIDQNVTMSWDYRGQRFYRYGVTVSNRSKQTLEKLVLKIHKLSGSLWGLTKLSASDHAYTFPSWIRSLPPRSSFTFVYVQPAPLAEISVQSFARAS</sequence>
<evidence type="ECO:0000256" key="2">
    <source>
        <dbReference type="ARBA" id="ARBA00004613"/>
    </source>
</evidence>
<dbReference type="InterPro" id="IPR019028">
    <property type="entry name" value="CBM_49"/>
</dbReference>
<evidence type="ECO:0000259" key="15">
    <source>
        <dbReference type="SMART" id="SM01063"/>
    </source>
</evidence>
<dbReference type="STRING" id="88036.D8RRD2"/>
<dbReference type="AlphaFoldDB" id="D8RRD2"/>
<reference evidence="16 17" key="1">
    <citation type="journal article" date="2011" name="Science">
        <title>The Selaginella genome identifies genetic changes associated with the evolution of vascular plants.</title>
        <authorList>
            <person name="Banks J.A."/>
            <person name="Nishiyama T."/>
            <person name="Hasebe M."/>
            <person name="Bowman J.L."/>
            <person name="Gribskov M."/>
            <person name="dePamphilis C."/>
            <person name="Albert V.A."/>
            <person name="Aono N."/>
            <person name="Aoyama T."/>
            <person name="Ambrose B.A."/>
            <person name="Ashton N.W."/>
            <person name="Axtell M.J."/>
            <person name="Barker E."/>
            <person name="Barker M.S."/>
            <person name="Bennetzen J.L."/>
            <person name="Bonawitz N.D."/>
            <person name="Chapple C."/>
            <person name="Cheng C."/>
            <person name="Correa L.G."/>
            <person name="Dacre M."/>
            <person name="DeBarry J."/>
            <person name="Dreyer I."/>
            <person name="Elias M."/>
            <person name="Engstrom E.M."/>
            <person name="Estelle M."/>
            <person name="Feng L."/>
            <person name="Finet C."/>
            <person name="Floyd S.K."/>
            <person name="Frommer W.B."/>
            <person name="Fujita T."/>
            <person name="Gramzow L."/>
            <person name="Gutensohn M."/>
            <person name="Harholt J."/>
            <person name="Hattori M."/>
            <person name="Heyl A."/>
            <person name="Hirai T."/>
            <person name="Hiwatashi Y."/>
            <person name="Ishikawa M."/>
            <person name="Iwata M."/>
            <person name="Karol K.G."/>
            <person name="Koehler B."/>
            <person name="Kolukisaoglu U."/>
            <person name="Kubo M."/>
            <person name="Kurata T."/>
            <person name="Lalonde S."/>
            <person name="Li K."/>
            <person name="Li Y."/>
            <person name="Litt A."/>
            <person name="Lyons E."/>
            <person name="Manning G."/>
            <person name="Maruyama T."/>
            <person name="Michael T.P."/>
            <person name="Mikami K."/>
            <person name="Miyazaki S."/>
            <person name="Morinaga S."/>
            <person name="Murata T."/>
            <person name="Mueller-Roeber B."/>
            <person name="Nelson D.R."/>
            <person name="Obara M."/>
            <person name="Oguri Y."/>
            <person name="Olmstead R.G."/>
            <person name="Onodera N."/>
            <person name="Petersen B.L."/>
            <person name="Pils B."/>
            <person name="Prigge M."/>
            <person name="Rensing S.A."/>
            <person name="Riano-Pachon D.M."/>
            <person name="Roberts A.W."/>
            <person name="Sato Y."/>
            <person name="Scheller H.V."/>
            <person name="Schulz B."/>
            <person name="Schulz C."/>
            <person name="Shakirov E.V."/>
            <person name="Shibagaki N."/>
            <person name="Shinohara N."/>
            <person name="Shippen D.E."/>
            <person name="Soerensen I."/>
            <person name="Sotooka R."/>
            <person name="Sugimoto N."/>
            <person name="Sugita M."/>
            <person name="Sumikawa N."/>
            <person name="Tanurdzic M."/>
            <person name="Theissen G."/>
            <person name="Ulvskov P."/>
            <person name="Wakazuki S."/>
            <person name="Weng J.K."/>
            <person name="Willats W.W."/>
            <person name="Wipf D."/>
            <person name="Wolf P.G."/>
            <person name="Yang L."/>
            <person name="Zimmer A.D."/>
            <person name="Zhu Q."/>
            <person name="Mitros T."/>
            <person name="Hellsten U."/>
            <person name="Loque D."/>
            <person name="Otillar R."/>
            <person name="Salamov A."/>
            <person name="Schmutz J."/>
            <person name="Shapiro H."/>
            <person name="Lindquist E."/>
            <person name="Lucas S."/>
            <person name="Rokhsar D."/>
            <person name="Grigoriev I.V."/>
        </authorList>
    </citation>
    <scope>NUCLEOTIDE SEQUENCE [LARGE SCALE GENOMIC DNA]</scope>
</reference>
<keyword evidence="8" id="KW-0325">Glycoprotein</keyword>
<evidence type="ECO:0000256" key="5">
    <source>
        <dbReference type="ARBA" id="ARBA00022729"/>
    </source>
</evidence>
<comment type="subcellular location">
    <subcellularLocation>
        <location evidence="2">Secreted</location>
    </subcellularLocation>
</comment>
<dbReference type="EC" id="3.2.1.4" evidence="13"/>
<protein>
    <recommendedName>
        <fullName evidence="13">Endoglucanase</fullName>
        <ecNumber evidence="13">3.2.1.4</ecNumber>
    </recommendedName>
</protein>
<dbReference type="Pfam" id="PF00759">
    <property type="entry name" value="Glyco_hydro_9"/>
    <property type="match status" value="1"/>
</dbReference>
<dbReference type="PANTHER" id="PTHR22298">
    <property type="entry name" value="ENDO-1,4-BETA-GLUCANASE"/>
    <property type="match status" value="1"/>
</dbReference>
<dbReference type="GO" id="GO:0030245">
    <property type="term" value="P:cellulose catabolic process"/>
    <property type="evidence" value="ECO:0007669"/>
    <property type="project" value="UniProtKB-KW"/>
</dbReference>
<keyword evidence="10 12" id="KW-0326">Glycosidase</keyword>
<dbReference type="InterPro" id="IPR012341">
    <property type="entry name" value="6hp_glycosidase-like_sf"/>
</dbReference>